<evidence type="ECO:0000313" key="6">
    <source>
        <dbReference type="Proteomes" id="UP000029585"/>
    </source>
</evidence>
<feature type="domain" description="4Fe-4S ferredoxin-type" evidence="4">
    <location>
        <begin position="6"/>
        <end position="35"/>
    </location>
</feature>
<dbReference type="GO" id="GO:0046872">
    <property type="term" value="F:metal ion binding"/>
    <property type="evidence" value="ECO:0007669"/>
    <property type="project" value="UniProtKB-KW"/>
</dbReference>
<dbReference type="Pfam" id="PF13237">
    <property type="entry name" value="Fer4_10"/>
    <property type="match status" value="1"/>
</dbReference>
<dbReference type="Proteomes" id="UP000029585">
    <property type="component" value="Unassembled WGS sequence"/>
</dbReference>
<dbReference type="AlphaFoldDB" id="A0A096BCV3"/>
<dbReference type="InterPro" id="IPR017896">
    <property type="entry name" value="4Fe4S_Fe-S-bd"/>
</dbReference>
<dbReference type="Pfam" id="PF04324">
    <property type="entry name" value="Fer2_BFD"/>
    <property type="match status" value="1"/>
</dbReference>
<name>A0A096BCV3_FLAPL</name>
<dbReference type="eggNOG" id="COG1148">
    <property type="taxonomic scope" value="Bacteria"/>
</dbReference>
<dbReference type="Gene3D" id="3.30.70.20">
    <property type="match status" value="1"/>
</dbReference>
<protein>
    <recommendedName>
        <fullName evidence="4">4Fe-4S ferredoxin-type domain-containing protein</fullName>
    </recommendedName>
</protein>
<gene>
    <name evidence="5" type="ORF">HMPREF9460_00581</name>
</gene>
<dbReference type="SUPFAM" id="SSF54862">
    <property type="entry name" value="4Fe-4S ferredoxins"/>
    <property type="match status" value="1"/>
</dbReference>
<reference evidence="5 6" key="1">
    <citation type="submission" date="2011-08" db="EMBL/GenBank/DDBJ databases">
        <title>The Genome Sequence of Clostridium orbiscindens 1_3_50AFAA.</title>
        <authorList>
            <consortium name="The Broad Institute Genome Sequencing Platform"/>
            <person name="Earl A."/>
            <person name="Ward D."/>
            <person name="Feldgarden M."/>
            <person name="Gevers D."/>
            <person name="Daigneault M."/>
            <person name="Strauss J."/>
            <person name="Allen-Vercoe E."/>
            <person name="Young S.K."/>
            <person name="Zeng Q."/>
            <person name="Gargeya S."/>
            <person name="Fitzgerald M."/>
            <person name="Haas B."/>
            <person name="Abouelleil A."/>
            <person name="Alvarado L."/>
            <person name="Arachchi H.M."/>
            <person name="Berlin A."/>
            <person name="Brown A."/>
            <person name="Chapman S.B."/>
            <person name="Chen Z."/>
            <person name="Dunbar C."/>
            <person name="Freedman E."/>
            <person name="Gearin G."/>
            <person name="Gellesch M."/>
            <person name="Goldberg J."/>
            <person name="Griggs A."/>
            <person name="Gujja S."/>
            <person name="Heiman D."/>
            <person name="Howarth C."/>
            <person name="Larson L."/>
            <person name="Lui A."/>
            <person name="MacDonald P.J.P."/>
            <person name="Montmayeur A."/>
            <person name="Murphy C."/>
            <person name="Neiman D."/>
            <person name="Pearson M."/>
            <person name="Priest M."/>
            <person name="Roberts A."/>
            <person name="Saif S."/>
            <person name="Shea T."/>
            <person name="Shenoy N."/>
            <person name="Sisk P."/>
            <person name="Stolte C."/>
            <person name="Sykes S."/>
            <person name="Wortman J."/>
            <person name="Nusbaum C."/>
            <person name="Birren B."/>
        </authorList>
    </citation>
    <scope>NUCLEOTIDE SEQUENCE [LARGE SCALE GENOMIC DNA]</scope>
    <source>
        <strain evidence="5 6">1_3_50AFAA</strain>
    </source>
</reference>
<dbReference type="InterPro" id="IPR041854">
    <property type="entry name" value="BFD-like_2Fe2S-bd_dom_sf"/>
</dbReference>
<proteinExistence type="predicted"/>
<evidence type="ECO:0000313" key="5">
    <source>
        <dbReference type="EMBL" id="KGF56950.1"/>
    </source>
</evidence>
<dbReference type="GO" id="GO:0051536">
    <property type="term" value="F:iron-sulfur cluster binding"/>
    <property type="evidence" value="ECO:0007669"/>
    <property type="project" value="UniProtKB-KW"/>
</dbReference>
<keyword evidence="2" id="KW-0408">Iron</keyword>
<evidence type="ECO:0000256" key="3">
    <source>
        <dbReference type="ARBA" id="ARBA00023014"/>
    </source>
</evidence>
<keyword evidence="3" id="KW-0411">Iron-sulfur</keyword>
<evidence type="ECO:0000256" key="2">
    <source>
        <dbReference type="ARBA" id="ARBA00023004"/>
    </source>
</evidence>
<dbReference type="Gene3D" id="1.10.10.1100">
    <property type="entry name" value="BFD-like [2Fe-2S]-binding domain"/>
    <property type="match status" value="1"/>
</dbReference>
<keyword evidence="1" id="KW-0479">Metal-binding</keyword>
<evidence type="ECO:0000256" key="1">
    <source>
        <dbReference type="ARBA" id="ARBA00022723"/>
    </source>
</evidence>
<dbReference type="PROSITE" id="PS00198">
    <property type="entry name" value="4FE4S_FER_1"/>
    <property type="match status" value="2"/>
</dbReference>
<organism evidence="5 6">
    <name type="scientific">Flavonifractor plautii 1_3_50AFAA</name>
    <dbReference type="NCBI Taxonomy" id="742738"/>
    <lineage>
        <taxon>Bacteria</taxon>
        <taxon>Bacillati</taxon>
        <taxon>Bacillota</taxon>
        <taxon>Clostridia</taxon>
        <taxon>Eubacteriales</taxon>
        <taxon>Oscillospiraceae</taxon>
        <taxon>Flavonifractor</taxon>
    </lineage>
</organism>
<dbReference type="InterPro" id="IPR017900">
    <property type="entry name" value="4Fe4S_Fe_S_CS"/>
</dbReference>
<keyword evidence="6" id="KW-1185">Reference proteome</keyword>
<dbReference type="PROSITE" id="PS51379">
    <property type="entry name" value="4FE4S_FER_2"/>
    <property type="match status" value="2"/>
</dbReference>
<dbReference type="HOGENOM" id="CLU_113753_0_0_9"/>
<comment type="caution">
    <text evidence="5">The sequence shown here is derived from an EMBL/GenBank/DDBJ whole genome shotgun (WGS) entry which is preliminary data.</text>
</comment>
<sequence>MKRVTIMAHVDPDICRGCRVCEKVCPVYAIHVTHRKAAVEEPDCRGCANCADRCPFHAITMVKREEPFTVGVDVSRFDAAKILALCEKAHFHPQQVLCYCVGVRAEEVAAAILDGADTPEEISSRTGIRTGCTIECIQPILRLLEAAGIQPKPNPDGWQWYGETVTAWTMPEKVKQKYASRGFYFDEDRKLLDQVAATNQEI</sequence>
<feature type="domain" description="4Fe-4S ferredoxin-type" evidence="4">
    <location>
        <begin position="36"/>
        <end position="64"/>
    </location>
</feature>
<dbReference type="EMBL" id="ADLO01000022">
    <property type="protein sequence ID" value="KGF56950.1"/>
    <property type="molecule type" value="Genomic_DNA"/>
</dbReference>
<dbReference type="InterPro" id="IPR007419">
    <property type="entry name" value="BFD-like_2Fe2S-bd_dom"/>
</dbReference>
<dbReference type="RefSeq" id="WP_024723605.1">
    <property type="nucleotide sequence ID" value="NZ_KN174161.1"/>
</dbReference>
<accession>A0A096BCV3</accession>
<dbReference type="PATRIC" id="fig|742738.3.peg.602"/>
<evidence type="ECO:0000259" key="4">
    <source>
        <dbReference type="PROSITE" id="PS51379"/>
    </source>
</evidence>